<proteinExistence type="predicted"/>
<sequence>MPEQQYPDYKLQPEVFQAWLRKRFSDSSIEVKCRHGNFVFNLPDNEEINDRFVNYGAKALCLNGRARSSAMRLATVGVCVNFTLFQLKAGW</sequence>
<name>X0GTB8_FUSOX</name>
<dbReference type="Proteomes" id="UP000030676">
    <property type="component" value="Unassembled WGS sequence"/>
</dbReference>
<reference evidence="1" key="1">
    <citation type="submission" date="2011-11" db="EMBL/GenBank/DDBJ databases">
        <title>The Genome Sequence of Fusarium oxysporum PHW808.</title>
        <authorList>
            <consortium name="The Broad Institute Genome Sequencing Platform"/>
            <person name="Ma L.-J."/>
            <person name="Gale L.R."/>
            <person name="Schwartz D.C."/>
            <person name="Zhou S."/>
            <person name="Corby-Kistler H."/>
            <person name="Young S.K."/>
            <person name="Zeng Q."/>
            <person name="Gargeya S."/>
            <person name="Fitzgerald M."/>
            <person name="Haas B."/>
            <person name="Abouelleil A."/>
            <person name="Alvarado L."/>
            <person name="Arachchi H.M."/>
            <person name="Berlin A."/>
            <person name="Brown A."/>
            <person name="Chapman S.B."/>
            <person name="Chen Z."/>
            <person name="Dunbar C."/>
            <person name="Freedman E."/>
            <person name="Gearin G."/>
            <person name="Goldberg J."/>
            <person name="Griggs A."/>
            <person name="Gujja S."/>
            <person name="Heiman D."/>
            <person name="Howarth C."/>
            <person name="Larson L."/>
            <person name="Lui A."/>
            <person name="MacDonald P.J.P."/>
            <person name="Montmayeur A."/>
            <person name="Murphy C."/>
            <person name="Neiman D."/>
            <person name="Pearson M."/>
            <person name="Priest M."/>
            <person name="Roberts A."/>
            <person name="Saif S."/>
            <person name="Shea T."/>
            <person name="Shenoy N."/>
            <person name="Sisk P."/>
            <person name="Stolte C."/>
            <person name="Sykes S."/>
            <person name="Wortman J."/>
            <person name="Nusbaum C."/>
            <person name="Birren B."/>
        </authorList>
    </citation>
    <scope>NUCLEOTIDE SEQUENCE [LARGE SCALE GENOMIC DNA]</scope>
    <source>
        <strain evidence="1">54008</strain>
    </source>
</reference>
<reference evidence="1" key="2">
    <citation type="submission" date="2014-03" db="EMBL/GenBank/DDBJ databases">
        <title>The Genome Annotation of Fusarium oxysporum PHW808.</title>
        <authorList>
            <consortium name="The Broad Institute Genomics Platform"/>
            <person name="Ma L.-J."/>
            <person name="Corby-Kistler H."/>
            <person name="Broz K."/>
            <person name="Gale L.R."/>
            <person name="Jonkers W."/>
            <person name="O'Donnell K."/>
            <person name="Ploetz R."/>
            <person name="Steinberg C."/>
            <person name="Schwartz D.C."/>
            <person name="VanEtten H."/>
            <person name="Zhou S."/>
            <person name="Young S.K."/>
            <person name="Zeng Q."/>
            <person name="Gargeya S."/>
            <person name="Fitzgerald M."/>
            <person name="Abouelleil A."/>
            <person name="Alvarado L."/>
            <person name="Chapman S.B."/>
            <person name="Gainer-Dewar J."/>
            <person name="Goldberg J."/>
            <person name="Griggs A."/>
            <person name="Gujja S."/>
            <person name="Hansen M."/>
            <person name="Howarth C."/>
            <person name="Imamovic A."/>
            <person name="Ireland A."/>
            <person name="Larimer J."/>
            <person name="McCowan C."/>
            <person name="Murphy C."/>
            <person name="Pearson M."/>
            <person name="Poon T.W."/>
            <person name="Priest M."/>
            <person name="Roberts A."/>
            <person name="Saif S."/>
            <person name="Shea T."/>
            <person name="Sykes S."/>
            <person name="Wortman J."/>
            <person name="Nusbaum C."/>
            <person name="Birren B."/>
        </authorList>
    </citation>
    <scope>NUCLEOTIDE SEQUENCE</scope>
    <source>
        <strain evidence="1">54008</strain>
    </source>
</reference>
<dbReference type="EMBL" id="KK033421">
    <property type="protein sequence ID" value="EXL66618.1"/>
    <property type="molecule type" value="Genomic_DNA"/>
</dbReference>
<accession>X0GTB8</accession>
<gene>
    <name evidence="1" type="ORF">FOPG_17225</name>
</gene>
<protein>
    <submittedName>
        <fullName evidence="1">Uncharacterized protein</fullName>
    </submittedName>
</protein>
<evidence type="ECO:0000313" key="1">
    <source>
        <dbReference type="EMBL" id="EXL66618.1"/>
    </source>
</evidence>
<dbReference type="AlphaFoldDB" id="X0GTB8"/>
<dbReference type="HOGENOM" id="CLU_2427128_0_0_1"/>
<organism evidence="1">
    <name type="scientific">Fusarium oxysporum f. sp. conglutinans race 2 54008</name>
    <dbReference type="NCBI Taxonomy" id="1089457"/>
    <lineage>
        <taxon>Eukaryota</taxon>
        <taxon>Fungi</taxon>
        <taxon>Dikarya</taxon>
        <taxon>Ascomycota</taxon>
        <taxon>Pezizomycotina</taxon>
        <taxon>Sordariomycetes</taxon>
        <taxon>Hypocreomycetidae</taxon>
        <taxon>Hypocreales</taxon>
        <taxon>Nectriaceae</taxon>
        <taxon>Fusarium</taxon>
        <taxon>Fusarium oxysporum species complex</taxon>
    </lineage>
</organism>